<dbReference type="InterPro" id="IPR013324">
    <property type="entry name" value="RNA_pol_sigma_r3/r4-like"/>
</dbReference>
<dbReference type="SUPFAM" id="SSF88659">
    <property type="entry name" value="Sigma3 and sigma4 domains of RNA polymerase sigma factors"/>
    <property type="match status" value="1"/>
</dbReference>
<keyword evidence="8" id="KW-1185">Reference proteome</keyword>
<dbReference type="InterPro" id="IPR036388">
    <property type="entry name" value="WH-like_DNA-bd_sf"/>
</dbReference>
<sequence>MKKDVENIWIDLNEELYKFIYSKVKDKEVTKDILQEVFIKIQLKIGQLQQVQKLIPWIYQITRNTIIDYFRSLKIKNISVDDIDIPQEQSEDIAYTKLSTCINQKIDLLSSKHKEAIVLVTFKEYSQKELAKHLKISYSGTKSRVQKARDILKENIINCPNVETDIQGKLIDFDSNNS</sequence>
<evidence type="ECO:0000256" key="4">
    <source>
        <dbReference type="ARBA" id="ARBA00023163"/>
    </source>
</evidence>
<dbReference type="InterPro" id="IPR013249">
    <property type="entry name" value="RNA_pol_sigma70_r4_t2"/>
</dbReference>
<evidence type="ECO:0000256" key="1">
    <source>
        <dbReference type="ARBA" id="ARBA00010641"/>
    </source>
</evidence>
<dbReference type="STRING" id="1642818.AWE51_15495"/>
<evidence type="ECO:0000256" key="2">
    <source>
        <dbReference type="ARBA" id="ARBA00023015"/>
    </source>
</evidence>
<dbReference type="Gene3D" id="1.10.1740.10">
    <property type="match status" value="1"/>
</dbReference>
<evidence type="ECO:0000256" key="3">
    <source>
        <dbReference type="ARBA" id="ARBA00023082"/>
    </source>
</evidence>
<evidence type="ECO:0000313" key="7">
    <source>
        <dbReference type="EMBL" id="KZS42773.1"/>
    </source>
</evidence>
<dbReference type="AlphaFoldDB" id="A0A163CUN4"/>
<feature type="domain" description="RNA polymerase sigma-70 region 2" evidence="5">
    <location>
        <begin position="15"/>
        <end position="73"/>
    </location>
</feature>
<dbReference type="NCBIfam" id="TIGR02937">
    <property type="entry name" value="sigma70-ECF"/>
    <property type="match status" value="1"/>
</dbReference>
<dbReference type="OrthoDB" id="9795666at2"/>
<reference evidence="7 8" key="1">
    <citation type="submission" date="2016-01" db="EMBL/GenBank/DDBJ databases">
        <title>The draft genome sequence of Aquimarina sp. RZW4-3-2.</title>
        <authorList>
            <person name="Wang Y."/>
        </authorList>
    </citation>
    <scope>NUCLEOTIDE SEQUENCE [LARGE SCALE GENOMIC DNA]</scope>
    <source>
        <strain evidence="7 8">RZW4-3-2</strain>
    </source>
</reference>
<accession>A0A163CUN4</accession>
<evidence type="ECO:0000259" key="5">
    <source>
        <dbReference type="Pfam" id="PF04542"/>
    </source>
</evidence>
<dbReference type="InterPro" id="IPR007627">
    <property type="entry name" value="RNA_pol_sigma70_r2"/>
</dbReference>
<keyword evidence="4" id="KW-0804">Transcription</keyword>
<name>A0A163CUN4_9FLAO</name>
<comment type="caution">
    <text evidence="7">The sequence shown here is derived from an EMBL/GenBank/DDBJ whole genome shotgun (WGS) entry which is preliminary data.</text>
</comment>
<dbReference type="Proteomes" id="UP000076715">
    <property type="component" value="Unassembled WGS sequence"/>
</dbReference>
<dbReference type="PANTHER" id="PTHR43133">
    <property type="entry name" value="RNA POLYMERASE ECF-TYPE SIGMA FACTO"/>
    <property type="match status" value="1"/>
</dbReference>
<dbReference type="GO" id="GO:0016987">
    <property type="term" value="F:sigma factor activity"/>
    <property type="evidence" value="ECO:0007669"/>
    <property type="project" value="UniProtKB-KW"/>
</dbReference>
<dbReference type="InterPro" id="IPR039425">
    <property type="entry name" value="RNA_pol_sigma-70-like"/>
</dbReference>
<dbReference type="Pfam" id="PF04542">
    <property type="entry name" value="Sigma70_r2"/>
    <property type="match status" value="1"/>
</dbReference>
<protein>
    <submittedName>
        <fullName evidence="7">RNA polymerase subunit sigma</fullName>
    </submittedName>
</protein>
<evidence type="ECO:0000259" key="6">
    <source>
        <dbReference type="Pfam" id="PF08281"/>
    </source>
</evidence>
<feature type="domain" description="RNA polymerase sigma factor 70 region 4 type 2" evidence="6">
    <location>
        <begin position="101"/>
        <end position="149"/>
    </location>
</feature>
<proteinExistence type="inferred from homology"/>
<evidence type="ECO:0000313" key="8">
    <source>
        <dbReference type="Proteomes" id="UP000076715"/>
    </source>
</evidence>
<organism evidence="7 8">
    <name type="scientific">Aquimarina aggregata</name>
    <dbReference type="NCBI Taxonomy" id="1642818"/>
    <lineage>
        <taxon>Bacteria</taxon>
        <taxon>Pseudomonadati</taxon>
        <taxon>Bacteroidota</taxon>
        <taxon>Flavobacteriia</taxon>
        <taxon>Flavobacteriales</taxon>
        <taxon>Flavobacteriaceae</taxon>
        <taxon>Aquimarina</taxon>
    </lineage>
</organism>
<dbReference type="InterPro" id="IPR014284">
    <property type="entry name" value="RNA_pol_sigma-70_dom"/>
</dbReference>
<gene>
    <name evidence="7" type="ORF">AWE51_15495</name>
</gene>
<keyword evidence="2" id="KW-0805">Transcription regulation</keyword>
<dbReference type="InterPro" id="IPR013325">
    <property type="entry name" value="RNA_pol_sigma_r2"/>
</dbReference>
<dbReference type="Pfam" id="PF08281">
    <property type="entry name" value="Sigma70_r4_2"/>
    <property type="match status" value="1"/>
</dbReference>
<dbReference type="RefSeq" id="WP_066307815.1">
    <property type="nucleotide sequence ID" value="NZ_CANLSS010000010.1"/>
</dbReference>
<dbReference type="PANTHER" id="PTHR43133:SF62">
    <property type="entry name" value="RNA POLYMERASE SIGMA FACTOR SIGZ"/>
    <property type="match status" value="1"/>
</dbReference>
<dbReference type="SUPFAM" id="SSF88946">
    <property type="entry name" value="Sigma2 domain of RNA polymerase sigma factors"/>
    <property type="match status" value="1"/>
</dbReference>
<keyword evidence="3" id="KW-0731">Sigma factor</keyword>
<dbReference type="Gene3D" id="1.10.10.10">
    <property type="entry name" value="Winged helix-like DNA-binding domain superfamily/Winged helix DNA-binding domain"/>
    <property type="match status" value="1"/>
</dbReference>
<dbReference type="EMBL" id="LQRT01000001">
    <property type="protein sequence ID" value="KZS42773.1"/>
    <property type="molecule type" value="Genomic_DNA"/>
</dbReference>
<dbReference type="GO" id="GO:0006352">
    <property type="term" value="P:DNA-templated transcription initiation"/>
    <property type="evidence" value="ECO:0007669"/>
    <property type="project" value="InterPro"/>
</dbReference>
<comment type="similarity">
    <text evidence="1">Belongs to the sigma-70 factor family. ECF subfamily.</text>
</comment>
<dbReference type="GO" id="GO:0003677">
    <property type="term" value="F:DNA binding"/>
    <property type="evidence" value="ECO:0007669"/>
    <property type="project" value="InterPro"/>
</dbReference>